<dbReference type="SUPFAM" id="SSF52540">
    <property type="entry name" value="P-loop containing nucleoside triphosphate hydrolases"/>
    <property type="match status" value="1"/>
</dbReference>
<evidence type="ECO:0000256" key="3">
    <source>
        <dbReference type="PROSITE-ProRule" id="PRU00221"/>
    </source>
</evidence>
<dbReference type="InterPro" id="IPR056884">
    <property type="entry name" value="NPHP3-like_N"/>
</dbReference>
<dbReference type="CDD" id="cd00200">
    <property type="entry name" value="WD40"/>
    <property type="match status" value="1"/>
</dbReference>
<evidence type="ECO:0000259" key="4">
    <source>
        <dbReference type="Pfam" id="PF00168"/>
    </source>
</evidence>
<protein>
    <submittedName>
        <fullName evidence="6">Uncharacterized protein</fullName>
    </submittedName>
</protein>
<dbReference type="Gene3D" id="2.60.40.150">
    <property type="entry name" value="C2 domain"/>
    <property type="match status" value="1"/>
</dbReference>
<feature type="repeat" description="WD" evidence="3">
    <location>
        <begin position="1003"/>
        <end position="1044"/>
    </location>
</feature>
<dbReference type="PROSITE" id="PS50082">
    <property type="entry name" value="WD_REPEATS_2"/>
    <property type="match status" value="7"/>
</dbReference>
<dbReference type="PROSITE" id="PS50294">
    <property type="entry name" value="WD_REPEATS_REGION"/>
    <property type="match status" value="7"/>
</dbReference>
<dbReference type="InterPro" id="IPR027417">
    <property type="entry name" value="P-loop_NTPase"/>
</dbReference>
<feature type="repeat" description="WD" evidence="3">
    <location>
        <begin position="1217"/>
        <end position="1252"/>
    </location>
</feature>
<feature type="repeat" description="WD" evidence="3">
    <location>
        <begin position="1259"/>
        <end position="1300"/>
    </location>
</feature>
<reference evidence="6" key="1">
    <citation type="submission" date="2011-04" db="EMBL/GenBank/DDBJ databases">
        <title>Evolution of plant cell wall degrading machinery underlies the functional diversity of forest fungi.</title>
        <authorList>
            <consortium name="US DOE Joint Genome Institute (JGI-PGF)"/>
            <person name="Eastwood D.C."/>
            <person name="Floudas D."/>
            <person name="Binder M."/>
            <person name="Majcherczyk A."/>
            <person name="Schneider P."/>
            <person name="Aerts A."/>
            <person name="Asiegbu F.O."/>
            <person name="Baker S.E."/>
            <person name="Barry K."/>
            <person name="Bendiksby M."/>
            <person name="Blumentritt M."/>
            <person name="Coutinho P.M."/>
            <person name="Cullen D."/>
            <person name="Cullen D."/>
            <person name="Gathman A."/>
            <person name="Goodell B."/>
            <person name="Henrissat B."/>
            <person name="Ihrmark K."/>
            <person name="Kauserud H."/>
            <person name="Kohler A."/>
            <person name="LaButti K."/>
            <person name="Lapidus A."/>
            <person name="Lavin J.L."/>
            <person name="Lee Y.-H."/>
            <person name="Lindquist E."/>
            <person name="Lilly W."/>
            <person name="Lucas S."/>
            <person name="Morin E."/>
            <person name="Murat C."/>
            <person name="Oguiza J.A."/>
            <person name="Park J."/>
            <person name="Pisabarro A.G."/>
            <person name="Riley R."/>
            <person name="Rosling A."/>
            <person name="Salamov A."/>
            <person name="Schmidt O."/>
            <person name="Schmutz J."/>
            <person name="Skrede I."/>
            <person name="Stenlid J."/>
            <person name="Wiebenga A."/>
            <person name="Xie X."/>
            <person name="Kues U."/>
            <person name="Hibbett D.S."/>
            <person name="Hoffmeister D."/>
            <person name="Hogberg N."/>
            <person name="Martin F."/>
            <person name="Grigoriev I.V."/>
            <person name="Watkinson S.C."/>
        </authorList>
    </citation>
    <scope>NUCLEOTIDE SEQUENCE</scope>
    <source>
        <strain evidence="6">S7.9</strain>
    </source>
</reference>
<feature type="repeat" description="WD" evidence="3">
    <location>
        <begin position="1174"/>
        <end position="1215"/>
    </location>
</feature>
<dbReference type="Gene3D" id="3.40.50.300">
    <property type="entry name" value="P-loop containing nucleotide triphosphate hydrolases"/>
    <property type="match status" value="1"/>
</dbReference>
<feature type="repeat" description="WD" evidence="3">
    <location>
        <begin position="1046"/>
        <end position="1087"/>
    </location>
</feature>
<dbReference type="Pfam" id="PF00400">
    <property type="entry name" value="WD40"/>
    <property type="match status" value="7"/>
</dbReference>
<dbReference type="KEGG" id="sla:SERLADRAFT_432916"/>
<dbReference type="InterPro" id="IPR011047">
    <property type="entry name" value="Quinoprotein_ADH-like_sf"/>
</dbReference>
<dbReference type="SUPFAM" id="SSF49562">
    <property type="entry name" value="C2 domain (Calcium/lipid-binding domain, CaLB)"/>
    <property type="match status" value="1"/>
</dbReference>
<feature type="repeat" description="WD" evidence="3">
    <location>
        <begin position="1131"/>
        <end position="1172"/>
    </location>
</feature>
<dbReference type="PRINTS" id="PR00320">
    <property type="entry name" value="GPROTEINBRPT"/>
</dbReference>
<gene>
    <name evidence="6" type="ORF">SERLADRAFT_432916</name>
</gene>
<dbReference type="SMART" id="SM00320">
    <property type="entry name" value="WD40"/>
    <property type="match status" value="9"/>
</dbReference>
<keyword evidence="1 3" id="KW-0853">WD repeat</keyword>
<proteinExistence type="predicted"/>
<dbReference type="InterPro" id="IPR035892">
    <property type="entry name" value="C2_domain_sf"/>
</dbReference>
<dbReference type="Gene3D" id="2.130.10.10">
    <property type="entry name" value="YVTN repeat-like/Quinoprotein amine dehydrogenase"/>
    <property type="match status" value="3"/>
</dbReference>
<name>F8NFQ5_SERL9</name>
<dbReference type="RefSeq" id="XP_007313147.1">
    <property type="nucleotide sequence ID" value="XM_007313085.1"/>
</dbReference>
<organism>
    <name type="scientific">Serpula lacrymans var. lacrymans (strain S7.9)</name>
    <name type="common">Dry rot fungus</name>
    <dbReference type="NCBI Taxonomy" id="578457"/>
    <lineage>
        <taxon>Eukaryota</taxon>
        <taxon>Fungi</taxon>
        <taxon>Dikarya</taxon>
        <taxon>Basidiomycota</taxon>
        <taxon>Agaricomycotina</taxon>
        <taxon>Agaricomycetes</taxon>
        <taxon>Agaricomycetidae</taxon>
        <taxon>Boletales</taxon>
        <taxon>Coniophorineae</taxon>
        <taxon>Serpulaceae</taxon>
        <taxon>Serpula</taxon>
    </lineage>
</organism>
<keyword evidence="2" id="KW-0677">Repeat</keyword>
<dbReference type="GeneID" id="18814080"/>
<dbReference type="PANTHER" id="PTHR19879:SF9">
    <property type="entry name" value="TRANSCRIPTION INITIATION FACTOR TFIID SUBUNIT 5"/>
    <property type="match status" value="1"/>
</dbReference>
<feature type="domain" description="Nephrocystin 3-like N-terminal" evidence="5">
    <location>
        <begin position="413"/>
        <end position="572"/>
    </location>
</feature>
<dbReference type="InterPro" id="IPR011659">
    <property type="entry name" value="WD40"/>
</dbReference>
<feature type="repeat" description="WD" evidence="3">
    <location>
        <begin position="1089"/>
        <end position="1130"/>
    </location>
</feature>
<dbReference type="Pfam" id="PF07676">
    <property type="entry name" value="PD40"/>
    <property type="match status" value="1"/>
</dbReference>
<dbReference type="Proteomes" id="UP000008064">
    <property type="component" value="Unassembled WGS sequence"/>
</dbReference>
<dbReference type="EMBL" id="GL945428">
    <property type="protein sequence ID" value="EGO31263.1"/>
    <property type="molecule type" value="Genomic_DNA"/>
</dbReference>
<dbReference type="HOGENOM" id="CLU_000288_6_3_1"/>
<dbReference type="InterPro" id="IPR001680">
    <property type="entry name" value="WD40_rpt"/>
</dbReference>
<dbReference type="CDD" id="cd00030">
    <property type="entry name" value="C2"/>
    <property type="match status" value="1"/>
</dbReference>
<dbReference type="PANTHER" id="PTHR19879">
    <property type="entry name" value="TRANSCRIPTION INITIATION FACTOR TFIID"/>
    <property type="match status" value="1"/>
</dbReference>
<evidence type="ECO:0000259" key="5">
    <source>
        <dbReference type="Pfam" id="PF24883"/>
    </source>
</evidence>
<feature type="domain" description="C2" evidence="4">
    <location>
        <begin position="74"/>
        <end position="149"/>
    </location>
</feature>
<evidence type="ECO:0000256" key="2">
    <source>
        <dbReference type="ARBA" id="ARBA00022737"/>
    </source>
</evidence>
<dbReference type="SUPFAM" id="SSF50998">
    <property type="entry name" value="Quinoprotein alcohol dehydrogenase-like"/>
    <property type="match status" value="1"/>
</dbReference>
<dbReference type="InterPro" id="IPR019775">
    <property type="entry name" value="WD40_repeat_CS"/>
</dbReference>
<evidence type="ECO:0000256" key="1">
    <source>
        <dbReference type="ARBA" id="ARBA00022574"/>
    </source>
</evidence>
<sequence>MDSPLTLTYLSKSVINDGGTVMVVLYSAFAVVHVCAETVRRWFIIDALVARLIYGMNYYSYYVVEAHLHLTGWKEPPNLYVRAHFDDLISASARTRTIKKQFDPSWNEQPARDMSSVLQLSLRHDRYFFGSQLLSTAEIELEPLLGKRRDEDTENIKIDLVSSKKKSNISLSGHITIRLRENENVSAGQLALDGLHIHSDERDPAMDSSQGNSPVGHILDRVDYVQSLSVIMSKLDIFMKIVDSASQINPYISIAWQITSSVYQIVKGQLDRDKKIEDLAAIMQDVYTFVDVVQSFPEKLAPLDDTIRKILAQTIECVMFIREYAGNGFGVRLLHSPWADVRIADFTQNFNLLKQSFNSGVVVQTAIVTFRIYDSVEKLVRAQNLSKLLPADMDDPSRTSCLPDTRIDVLTSIAEWATSPTTKENVLWLHGLAGSGKSTISTTVANFFRELRRLGAFTFFNRDITGRSDPAIVIRTLAYQLGEFDSRIGSAISKVIESTPSIKQSPIRWQFLKLLMEPLSSLETSKREGPIIIIIDALDECGHPGTRSELLKTFALELHKLPNTVRILITSRDEMDITEALGNQPHIVGRRLDISSRSNSEDVLIYLRRRMVEIQSQNKYLSLPLDWPGENNILALAARASGLFIWASTACRFIEDGQDPDERVTLLTEEKLYSDAESALDHIYETALNATGKWDDPVFASDFRDVIGMIIVAKNPLVAATVDALNADFTSSKKRRPALHTIQRLGCVLLWGQSEVIRIMHPSFADYLTNPARSGHHAWFIDRHSQHKRIAIQCLGHLRTVLKKNLCNLTLSMDEVNETLPADVDYACTYWIDHVCESDGSASSVAEDIESFLRSHFLHWMEAMCLLKRSRHTIGLLTCLRGWIKVNLVDHLNLFDLVSDAVRFSQAFIMVIEHHPLLVYASALPFTPIMTALFQQFHETHTFPRVAGGFRQGWPSVLMEFPNQQGEITSLTFSPDGKHFLFTAANIINVWDATTGEDVVSPLKGHEAQVNMAVFSPSGLQIASCSEDNTVRLWNALSGVEVFEPLRGHRLPVWSVVFNPEGTMLLSGSKDSTIVAWDTRLGTMIYGPLTWHKKGVRCLAFSPDGSRFISGSNDATICIGDATTGTELFRLQQHSRAIYSVAYSPDGARILSSSDDKTLLLWDAHSGAPLLEPFRGHKSTVYSASFSPDGSQIVSASKDSSVRVWDASSGNQLTHLTRRHRQGVRCAAFSRDGTRVVSGSGDCTIRIWDAESVEGVGPARIHKSIVTSLAFSPDGTRLASGSLDKTIRVWDVASGTEVLGPLEGLDREVRSVSFSTDGSAIVAFSYGREPIARSWDSISGILLPESVRHILFRNPNPLSLEGNWIIDTLRQKPISMLPSSSPNTYSSFNNWECHPIEPLK</sequence>
<dbReference type="InterPro" id="IPR020472">
    <property type="entry name" value="WD40_PAC1"/>
</dbReference>
<evidence type="ECO:0000313" key="6">
    <source>
        <dbReference type="EMBL" id="EGO31263.1"/>
    </source>
</evidence>
<dbReference type="Pfam" id="PF24883">
    <property type="entry name" value="NPHP3_N"/>
    <property type="match status" value="1"/>
</dbReference>
<dbReference type="PROSITE" id="PS00678">
    <property type="entry name" value="WD_REPEATS_1"/>
    <property type="match status" value="5"/>
</dbReference>
<dbReference type="OrthoDB" id="538223at2759"/>
<accession>F8NFQ5</accession>
<dbReference type="InterPro" id="IPR000008">
    <property type="entry name" value="C2_dom"/>
</dbReference>
<dbReference type="Pfam" id="PF00168">
    <property type="entry name" value="C2"/>
    <property type="match status" value="1"/>
</dbReference>
<dbReference type="InterPro" id="IPR015943">
    <property type="entry name" value="WD40/YVTN_repeat-like_dom_sf"/>
</dbReference>